<dbReference type="Pfam" id="PF16092">
    <property type="entry name" value="CFAP61_N"/>
    <property type="match status" value="1"/>
</dbReference>
<protein>
    <submittedName>
        <fullName evidence="4">RCG27599, isoform CRA_c</fullName>
    </submittedName>
</protein>
<evidence type="ECO:0000256" key="1">
    <source>
        <dbReference type="SAM" id="MobiDB-lite"/>
    </source>
</evidence>
<gene>
    <name evidence="4" type="ORF">rCG_27599</name>
</gene>
<dbReference type="PANTHER" id="PTHR21178:SF8">
    <property type="entry name" value="CILIA- AND FLAGELLA-ASSOCIATED PROTEIN 61"/>
    <property type="match status" value="1"/>
</dbReference>
<evidence type="ECO:0000259" key="3">
    <source>
        <dbReference type="Pfam" id="PF16092"/>
    </source>
</evidence>
<proteinExistence type="predicted"/>
<dbReference type="PANTHER" id="PTHR21178">
    <property type="entry name" value="CILIA- AND FLAGELLA-ASSOCIATED PROTEIN 61"/>
    <property type="match status" value="1"/>
</dbReference>
<reference evidence="4 5" key="1">
    <citation type="submission" date="2005-09" db="EMBL/GenBank/DDBJ databases">
        <authorList>
            <person name="Mural R.J."/>
            <person name="Li P.W."/>
            <person name="Adams M.D."/>
            <person name="Amanatides P.G."/>
            <person name="Baden-Tillson H."/>
            <person name="Barnstead M."/>
            <person name="Chin S.H."/>
            <person name="Dew I."/>
            <person name="Evans C.A."/>
            <person name="Ferriera S."/>
            <person name="Flanigan M."/>
            <person name="Fosler C."/>
            <person name="Glodek A."/>
            <person name="Gu Z."/>
            <person name="Holt R.A."/>
            <person name="Jennings D."/>
            <person name="Kraft C.L."/>
            <person name="Lu F."/>
            <person name="Nguyen T."/>
            <person name="Nusskern D.R."/>
            <person name="Pfannkoch C.M."/>
            <person name="Sitter C."/>
            <person name="Sutton G.G."/>
            <person name="Venter J.C."/>
            <person name="Wang Z."/>
            <person name="Woodage T."/>
            <person name="Zheng X.H."/>
            <person name="Zhong F."/>
        </authorList>
    </citation>
    <scope>NUCLEOTIDE SEQUENCE [LARGE SCALE GENOMIC DNA]</scope>
    <source>
        <strain>BN</strain>
        <strain evidence="5">Sprague-Dawley</strain>
    </source>
</reference>
<feature type="region of interest" description="Disordered" evidence="1">
    <location>
        <begin position="150"/>
        <end position="184"/>
    </location>
</feature>
<evidence type="ECO:0000313" key="4">
    <source>
        <dbReference type="EMBL" id="EDL95133.1"/>
    </source>
</evidence>
<feature type="transmembrane region" description="Helical" evidence="2">
    <location>
        <begin position="50"/>
        <end position="70"/>
    </location>
</feature>
<dbReference type="Proteomes" id="UP000234681">
    <property type="component" value="Chromosome 3"/>
</dbReference>
<keyword evidence="2" id="KW-0812">Transmembrane</keyword>
<keyword evidence="2" id="KW-1133">Transmembrane helix</keyword>
<name>A6K788_RAT</name>
<dbReference type="EMBL" id="CH474026">
    <property type="protein sequence ID" value="EDL95133.1"/>
    <property type="molecule type" value="Genomic_DNA"/>
</dbReference>
<dbReference type="AlphaFoldDB" id="A6K788"/>
<accession>A6K788</accession>
<dbReference type="InterPro" id="IPR038884">
    <property type="entry name" value="CFAP61"/>
</dbReference>
<sequence length="184" mass="20847">MTRRRSWPTPSSWTILTGMLPSRTTGSQCSGNLTKKFHAQTVFKAVPELYFIFLIVPTYLSLGSTLITVFDQVGNIPCMNYDEEFAVHICHRHDHYPQLHIRKARVEDHDDLMPIFMHYDSTLKEIYGEYFLAELIEAQDEDNHAVVCEVGDGSSSGHSKRNERNELGCPGVLSPREADVPSCS</sequence>
<organism evidence="4 5">
    <name type="scientific">Rattus norvegicus</name>
    <name type="common">Rat</name>
    <dbReference type="NCBI Taxonomy" id="10116"/>
    <lineage>
        <taxon>Eukaryota</taxon>
        <taxon>Metazoa</taxon>
        <taxon>Chordata</taxon>
        <taxon>Craniata</taxon>
        <taxon>Vertebrata</taxon>
        <taxon>Euteleostomi</taxon>
        <taxon>Mammalia</taxon>
        <taxon>Eutheria</taxon>
        <taxon>Euarchontoglires</taxon>
        <taxon>Glires</taxon>
        <taxon>Rodentia</taxon>
        <taxon>Myomorpha</taxon>
        <taxon>Muroidea</taxon>
        <taxon>Muridae</taxon>
        <taxon>Murinae</taxon>
        <taxon>Rattus</taxon>
    </lineage>
</organism>
<evidence type="ECO:0000256" key="2">
    <source>
        <dbReference type="SAM" id="Phobius"/>
    </source>
</evidence>
<evidence type="ECO:0000313" key="5">
    <source>
        <dbReference type="Proteomes" id="UP000234681"/>
    </source>
</evidence>
<keyword evidence="2" id="KW-0472">Membrane</keyword>
<dbReference type="InterPro" id="IPR032151">
    <property type="entry name" value="CFAP61_N"/>
</dbReference>
<feature type="domain" description="Cilia- and flagella-associated protein 61 N-terminal" evidence="3">
    <location>
        <begin position="40"/>
        <end position="152"/>
    </location>
</feature>